<keyword evidence="4" id="KW-1185">Reference proteome</keyword>
<dbReference type="AlphaFoldDB" id="A0A317T4C6"/>
<feature type="signal peptide" evidence="1">
    <location>
        <begin position="1"/>
        <end position="23"/>
    </location>
</feature>
<feature type="domain" description="Uncharacterized protein TP-0789" evidence="2">
    <location>
        <begin position="81"/>
        <end position="266"/>
    </location>
</feature>
<dbReference type="CDD" id="cd16329">
    <property type="entry name" value="LolA_like"/>
    <property type="match status" value="1"/>
</dbReference>
<dbReference type="Gene3D" id="2.50.20.10">
    <property type="entry name" value="Lipoprotein localisation LolA/LolB/LppX"/>
    <property type="match status" value="1"/>
</dbReference>
<dbReference type="EMBL" id="PDNZ01000011">
    <property type="protein sequence ID" value="PWW81050.1"/>
    <property type="molecule type" value="Genomic_DNA"/>
</dbReference>
<evidence type="ECO:0000313" key="4">
    <source>
        <dbReference type="Proteomes" id="UP000246278"/>
    </source>
</evidence>
<protein>
    <submittedName>
        <fullName evidence="3">Outer membrane lipoprotein-sorting protein</fullName>
    </submittedName>
</protein>
<evidence type="ECO:0000259" key="2">
    <source>
        <dbReference type="Pfam" id="PF17131"/>
    </source>
</evidence>
<reference evidence="4" key="1">
    <citation type="submission" date="2017-10" db="EMBL/GenBank/DDBJ databases">
        <authorList>
            <person name="Gaisin V.A."/>
            <person name="Rysina M.S."/>
            <person name="Grouzdev D.S."/>
        </authorList>
    </citation>
    <scope>NUCLEOTIDE SEQUENCE [LARGE SCALE GENOMIC DNA]</scope>
    <source>
        <strain evidence="4">V1</strain>
    </source>
</reference>
<dbReference type="OrthoDB" id="9803781at2"/>
<name>A0A317T4C6_9CHLB</name>
<accession>A0A317T4C6</accession>
<gene>
    <name evidence="3" type="ORF">CR164_12350</name>
</gene>
<proteinExistence type="predicted"/>
<comment type="caution">
    <text evidence="3">The sequence shown here is derived from an EMBL/GenBank/DDBJ whole genome shotgun (WGS) entry which is preliminary data.</text>
</comment>
<organism evidence="3 4">
    <name type="scientific">Prosthecochloris marina</name>
    <dbReference type="NCBI Taxonomy" id="2017681"/>
    <lineage>
        <taxon>Bacteria</taxon>
        <taxon>Pseudomonadati</taxon>
        <taxon>Chlorobiota</taxon>
        <taxon>Chlorobiia</taxon>
        <taxon>Chlorobiales</taxon>
        <taxon>Chlorobiaceae</taxon>
        <taxon>Prosthecochloris</taxon>
    </lineage>
</organism>
<evidence type="ECO:0000313" key="3">
    <source>
        <dbReference type="EMBL" id="PWW81050.1"/>
    </source>
</evidence>
<feature type="chain" id="PRO_5016281315" evidence="1">
    <location>
        <begin position="24"/>
        <end position="273"/>
    </location>
</feature>
<sequence length="273" mass="31079">MKMKRFSKTAVMVIALVSAGVGAARAEGPSVREIVDHSNYVSLYQGDDSKGKLQFIITDKQGRTRKRVLNILRKDTGADGGDQKYFTCFIAPSDVRNMTFMVHKHADIGHDDDRWLYMPGLDLVKRIAASDKRTSFVGSDFLYEDISGRSPEEDDHELVETTDRFYVIKNTPKKGGVEFDYYLASIDKETGIAMKLEYYKKNDVLYRDIVVKEVQNVPAGDNMYPTVTRSVARDYEKGSSTEMIFSGIVYDTGIRDNVFTERYLRKPSRDVLR</sequence>
<evidence type="ECO:0000256" key="1">
    <source>
        <dbReference type="SAM" id="SignalP"/>
    </source>
</evidence>
<keyword evidence="1" id="KW-0732">Signal</keyword>
<dbReference type="Proteomes" id="UP000246278">
    <property type="component" value="Unassembled WGS sequence"/>
</dbReference>
<dbReference type="Pfam" id="PF17131">
    <property type="entry name" value="LolA_like"/>
    <property type="match status" value="1"/>
</dbReference>
<dbReference type="InterPro" id="IPR033399">
    <property type="entry name" value="TP_0789-like"/>
</dbReference>
<keyword evidence="3" id="KW-0449">Lipoprotein</keyword>